<comment type="caution">
    <text evidence="4">The sequence shown here is derived from an EMBL/GenBank/DDBJ whole genome shotgun (WGS) entry which is preliminary data.</text>
</comment>
<reference evidence="4 5" key="1">
    <citation type="submission" date="2020-08" db="EMBL/GenBank/DDBJ databases">
        <title>Sequencing the genomes of 1000 actinobacteria strains.</title>
        <authorList>
            <person name="Klenk H.-P."/>
        </authorList>
    </citation>
    <scope>NUCLEOTIDE SEQUENCE [LARGE SCALE GENOMIC DNA]</scope>
    <source>
        <strain evidence="4 5">DSM 43768</strain>
    </source>
</reference>
<dbReference type="GO" id="GO:0015888">
    <property type="term" value="P:thiamine transport"/>
    <property type="evidence" value="ECO:0007669"/>
    <property type="project" value="TreeGrafter"/>
</dbReference>
<dbReference type="SUPFAM" id="SSF53850">
    <property type="entry name" value="Periplasmic binding protein-like II"/>
    <property type="match status" value="1"/>
</dbReference>
<evidence type="ECO:0000256" key="1">
    <source>
        <dbReference type="ARBA" id="ARBA00022729"/>
    </source>
</evidence>
<dbReference type="Proteomes" id="UP000565579">
    <property type="component" value="Unassembled WGS sequence"/>
</dbReference>
<keyword evidence="1 3" id="KW-0732">Signal</keyword>
<dbReference type="AlphaFoldDB" id="A0A7X0NMK9"/>
<dbReference type="PANTHER" id="PTHR30006">
    <property type="entry name" value="THIAMINE-BINDING PERIPLASMIC PROTEIN-RELATED"/>
    <property type="match status" value="1"/>
</dbReference>
<gene>
    <name evidence="4" type="ORF">HD593_000980</name>
</gene>
<feature type="region of interest" description="Disordered" evidence="2">
    <location>
        <begin position="18"/>
        <end position="37"/>
    </location>
</feature>
<evidence type="ECO:0000313" key="4">
    <source>
        <dbReference type="EMBL" id="MBB6546185.1"/>
    </source>
</evidence>
<evidence type="ECO:0000256" key="2">
    <source>
        <dbReference type="SAM" id="MobiDB-lite"/>
    </source>
</evidence>
<evidence type="ECO:0000256" key="3">
    <source>
        <dbReference type="SAM" id="SignalP"/>
    </source>
</evidence>
<name>A0A7X0NMK9_9ACTN</name>
<dbReference type="Gene3D" id="3.40.190.10">
    <property type="entry name" value="Periplasmic binding protein-like II"/>
    <property type="match status" value="2"/>
</dbReference>
<protein>
    <submittedName>
        <fullName evidence="4">Putative spermidine/putrescine transport system substrate-binding protein</fullName>
    </submittedName>
</protein>
<evidence type="ECO:0000313" key="5">
    <source>
        <dbReference type="Proteomes" id="UP000565579"/>
    </source>
</evidence>
<dbReference type="PROSITE" id="PS51257">
    <property type="entry name" value="PROKAR_LIPOPROTEIN"/>
    <property type="match status" value="1"/>
</dbReference>
<sequence>MTVRTCAAAAAILASAGCGASSTDSTTTTENKNLPPVNTQASSMKAGFGTMERLAEAAKREGELNVIGLPRDWVNFGEIIDTFADKYDIKVNQLEPGASSARELEIAPKLRPDVFDLTMDVAVSGADRFAPYKVQGWQDLPDHVKDPSGAWYAAYGGYMSIGYDPRAVKPPATFADLLKPGHRVALDGDPLRSAAAFDGVMAASLRAGVPRPEQGVALFAKLKQEGRLTDPAKANVIVAWDHLNAARGANHPDAWKVTIPRDSALGGYHVQAISKAAPHPAAARLWQEFLFSDEGQNLLQKGFARPARGEAMLMKGTLDTEQAAKLPRPPGPPVLMTIPQADAAKAYLKREWGKSVG</sequence>
<organism evidence="4 5">
    <name type="scientific">Nonomuraea rubra</name>
    <dbReference type="NCBI Taxonomy" id="46180"/>
    <lineage>
        <taxon>Bacteria</taxon>
        <taxon>Bacillati</taxon>
        <taxon>Actinomycetota</taxon>
        <taxon>Actinomycetes</taxon>
        <taxon>Streptosporangiales</taxon>
        <taxon>Streptosporangiaceae</taxon>
        <taxon>Nonomuraea</taxon>
    </lineage>
</organism>
<dbReference type="GO" id="GO:0030975">
    <property type="term" value="F:thiamine binding"/>
    <property type="evidence" value="ECO:0007669"/>
    <property type="project" value="TreeGrafter"/>
</dbReference>
<proteinExistence type="predicted"/>
<accession>A0A7X0NMK9</accession>
<keyword evidence="5" id="KW-1185">Reference proteome</keyword>
<feature type="compositionally biased region" description="Polar residues" evidence="2">
    <location>
        <begin position="23"/>
        <end position="37"/>
    </location>
</feature>
<feature type="signal peptide" evidence="3">
    <location>
        <begin position="1"/>
        <end position="20"/>
    </location>
</feature>
<dbReference type="Pfam" id="PF13343">
    <property type="entry name" value="SBP_bac_6"/>
    <property type="match status" value="1"/>
</dbReference>
<dbReference type="PANTHER" id="PTHR30006:SF2">
    <property type="entry name" value="ABC TRANSPORTER SUBSTRATE-BINDING PROTEIN"/>
    <property type="match status" value="1"/>
</dbReference>
<dbReference type="GO" id="GO:0030288">
    <property type="term" value="C:outer membrane-bounded periplasmic space"/>
    <property type="evidence" value="ECO:0007669"/>
    <property type="project" value="TreeGrafter"/>
</dbReference>
<dbReference type="RefSeq" id="WP_312903355.1">
    <property type="nucleotide sequence ID" value="NZ_BAAAXY010000248.1"/>
</dbReference>
<feature type="chain" id="PRO_5038963037" evidence="3">
    <location>
        <begin position="21"/>
        <end position="357"/>
    </location>
</feature>
<dbReference type="EMBL" id="JACHMI010000001">
    <property type="protein sequence ID" value="MBB6546185.1"/>
    <property type="molecule type" value="Genomic_DNA"/>
</dbReference>
<dbReference type="GO" id="GO:0030976">
    <property type="term" value="F:thiamine pyrophosphate binding"/>
    <property type="evidence" value="ECO:0007669"/>
    <property type="project" value="TreeGrafter"/>
</dbReference>